<accession>A0ABS6DZU0</accession>
<organism evidence="1 2">
    <name type="scientific">Intestinibacter bartlettii</name>
    <dbReference type="NCBI Taxonomy" id="261299"/>
    <lineage>
        <taxon>Bacteria</taxon>
        <taxon>Bacillati</taxon>
        <taxon>Bacillota</taxon>
        <taxon>Clostridia</taxon>
        <taxon>Peptostreptococcales</taxon>
        <taxon>Peptostreptococcaceae</taxon>
        <taxon>Intestinibacter</taxon>
    </lineage>
</organism>
<name>A0ABS6DZU0_9FIRM</name>
<gene>
    <name evidence="1" type="ORF">KQI20_13005</name>
</gene>
<dbReference type="EMBL" id="JAHLOQ010000051">
    <property type="protein sequence ID" value="MBU5337363.1"/>
    <property type="molecule type" value="Genomic_DNA"/>
</dbReference>
<comment type="caution">
    <text evidence="1">The sequence shown here is derived from an EMBL/GenBank/DDBJ whole genome shotgun (WGS) entry which is preliminary data.</text>
</comment>
<dbReference type="Proteomes" id="UP001196301">
    <property type="component" value="Unassembled WGS sequence"/>
</dbReference>
<evidence type="ECO:0008006" key="3">
    <source>
        <dbReference type="Google" id="ProtNLM"/>
    </source>
</evidence>
<keyword evidence="2" id="KW-1185">Reference proteome</keyword>
<sequence>MKDDLIKNCYISSFDIDDSSLKHLMIIGTKCLIDNKLQRNVYVDNNRLKDELIYFNFYDNKPQYMDILNVLLPLILSNTNTQKSEDEVLALIQKYVKYLKREQYLFDYILASVLYNSLIHNLIENPNMEYEEILQSIKEKMIGLQIELDKMSMIKFQMARIKAIQVIDNYIDLKVCDYAENEIITNLLNVIYDIYIEDREVINDGILSMKKSILSILSAEANLNIENIDFVSSMGVYITKLRKYSINKASYNTGSDPRSLINLNQGDIIIDPILNKIQVISKDFSNNILRISVKSKSGQYTFNFKRV</sequence>
<evidence type="ECO:0000313" key="2">
    <source>
        <dbReference type="Proteomes" id="UP001196301"/>
    </source>
</evidence>
<evidence type="ECO:0000313" key="1">
    <source>
        <dbReference type="EMBL" id="MBU5337363.1"/>
    </source>
</evidence>
<dbReference type="RefSeq" id="WP_216571997.1">
    <property type="nucleotide sequence ID" value="NZ_JAHLOQ010000051.1"/>
</dbReference>
<reference evidence="1 2" key="1">
    <citation type="submission" date="2021-06" db="EMBL/GenBank/DDBJ databases">
        <authorList>
            <person name="Sun Q."/>
            <person name="Li D."/>
        </authorList>
    </citation>
    <scope>NUCLEOTIDE SEQUENCE [LARGE SCALE GENOMIC DNA]</scope>
    <source>
        <strain evidence="1 2">N19</strain>
    </source>
</reference>
<protein>
    <recommendedName>
        <fullName evidence="3">YtxC-like family protein</fullName>
    </recommendedName>
</protein>
<proteinExistence type="predicted"/>